<sequence>MSYDKELAIPEQTATGKEFSNPLMADSLPKTIWLSIHLVFYNEELAISGQTTTGKESSNSFMAGSLPKTIYFCDSLPSDEDSFELIDMMIISAEAQQRSKRVEDDKEEFGYILLVFMELTVKKLDD</sequence>
<protein>
    <submittedName>
        <fullName evidence="1">Uncharacterized protein</fullName>
    </submittedName>
</protein>
<organism evidence="1 2">
    <name type="scientific">Tanacetum coccineum</name>
    <dbReference type="NCBI Taxonomy" id="301880"/>
    <lineage>
        <taxon>Eukaryota</taxon>
        <taxon>Viridiplantae</taxon>
        <taxon>Streptophyta</taxon>
        <taxon>Embryophyta</taxon>
        <taxon>Tracheophyta</taxon>
        <taxon>Spermatophyta</taxon>
        <taxon>Magnoliopsida</taxon>
        <taxon>eudicotyledons</taxon>
        <taxon>Gunneridae</taxon>
        <taxon>Pentapetalae</taxon>
        <taxon>asterids</taxon>
        <taxon>campanulids</taxon>
        <taxon>Asterales</taxon>
        <taxon>Asteraceae</taxon>
        <taxon>Asteroideae</taxon>
        <taxon>Anthemideae</taxon>
        <taxon>Anthemidinae</taxon>
        <taxon>Tanacetum</taxon>
    </lineage>
</organism>
<keyword evidence="2" id="KW-1185">Reference proteome</keyword>
<accession>A0ABQ5HLI8</accession>
<evidence type="ECO:0000313" key="2">
    <source>
        <dbReference type="Proteomes" id="UP001151760"/>
    </source>
</evidence>
<reference evidence="1" key="1">
    <citation type="journal article" date="2022" name="Int. J. Mol. Sci.">
        <title>Draft Genome of Tanacetum Coccineum: Genomic Comparison of Closely Related Tanacetum-Family Plants.</title>
        <authorList>
            <person name="Yamashiro T."/>
            <person name="Shiraishi A."/>
            <person name="Nakayama K."/>
            <person name="Satake H."/>
        </authorList>
    </citation>
    <scope>NUCLEOTIDE SEQUENCE</scope>
</reference>
<reference evidence="1" key="2">
    <citation type="submission" date="2022-01" db="EMBL/GenBank/DDBJ databases">
        <authorList>
            <person name="Yamashiro T."/>
            <person name="Shiraishi A."/>
            <person name="Satake H."/>
            <person name="Nakayama K."/>
        </authorList>
    </citation>
    <scope>NUCLEOTIDE SEQUENCE</scope>
</reference>
<proteinExistence type="predicted"/>
<evidence type="ECO:0000313" key="1">
    <source>
        <dbReference type="EMBL" id="GJT88756.1"/>
    </source>
</evidence>
<dbReference type="EMBL" id="BQNB010019761">
    <property type="protein sequence ID" value="GJT88756.1"/>
    <property type="molecule type" value="Genomic_DNA"/>
</dbReference>
<dbReference type="Proteomes" id="UP001151760">
    <property type="component" value="Unassembled WGS sequence"/>
</dbReference>
<comment type="caution">
    <text evidence="1">The sequence shown here is derived from an EMBL/GenBank/DDBJ whole genome shotgun (WGS) entry which is preliminary data.</text>
</comment>
<name>A0ABQ5HLI8_9ASTR</name>
<gene>
    <name evidence="1" type="ORF">Tco_1070473</name>
</gene>